<dbReference type="Gene3D" id="3.40.50.880">
    <property type="match status" value="1"/>
</dbReference>
<dbReference type="InterPro" id="IPR017926">
    <property type="entry name" value="GATASE"/>
</dbReference>
<protein>
    <submittedName>
        <fullName evidence="2">Type 1 glutamine amidotransferase</fullName>
    </submittedName>
</protein>
<keyword evidence="2" id="KW-0808">Transferase</keyword>
<evidence type="ECO:0000313" key="3">
    <source>
        <dbReference type="Proteomes" id="UP000595374"/>
    </source>
</evidence>
<dbReference type="RefSeq" id="WP_198500151.1">
    <property type="nucleotide sequence ID" value="NZ_CP065989.1"/>
</dbReference>
<dbReference type="Proteomes" id="UP000595374">
    <property type="component" value="Chromosome"/>
</dbReference>
<dbReference type="SUPFAM" id="SSF52317">
    <property type="entry name" value="Class I glutamine amidotransferase-like"/>
    <property type="match status" value="1"/>
</dbReference>
<proteinExistence type="predicted"/>
<sequence length="268" mass="28066">MGSNGVKILVIEHETGTGPERFGQWLEEAGAEVVVVRPYLGDAIPVDVDSQEGGSGLGEFGALIVLGGASGPLEDADNPWFPQVRSLLRRSADGEFPSFNICLGGELLAAATDAPITRRARPQIGIYDLHTTSAGEADPVFAALSGMTLPSVLFHQEEMALPDGGELLVTGSDAPVQGFRVGEFAWGTQFHPETDSAQIQRWLRSDAVALPEGKTTDSIVAELDAADAELVHVGRLLAQSFVAYLRERAGESGKAAGTGSSAVRAAGE</sequence>
<gene>
    <name evidence="2" type="ORF">I6H47_04005</name>
</gene>
<dbReference type="AlphaFoldDB" id="A0A7T4DJ13"/>
<dbReference type="EMBL" id="CP065989">
    <property type="protein sequence ID" value="QQB15127.1"/>
    <property type="molecule type" value="Genomic_DNA"/>
</dbReference>
<dbReference type="PROSITE" id="PS51273">
    <property type="entry name" value="GATASE_TYPE_1"/>
    <property type="match status" value="1"/>
</dbReference>
<dbReference type="InterPro" id="IPR044992">
    <property type="entry name" value="ChyE-like"/>
</dbReference>
<dbReference type="CDD" id="cd01741">
    <property type="entry name" value="GATase1_1"/>
    <property type="match status" value="1"/>
</dbReference>
<dbReference type="Pfam" id="PF00117">
    <property type="entry name" value="GATase"/>
    <property type="match status" value="1"/>
</dbReference>
<dbReference type="GO" id="GO:0005829">
    <property type="term" value="C:cytosol"/>
    <property type="evidence" value="ECO:0007669"/>
    <property type="project" value="TreeGrafter"/>
</dbReference>
<feature type="domain" description="Glutamine amidotransferase" evidence="1">
    <location>
        <begin position="57"/>
        <end position="198"/>
    </location>
</feature>
<keyword evidence="2" id="KW-0315">Glutamine amidotransferase</keyword>
<reference evidence="2 3" key="1">
    <citation type="submission" date="2020-12" db="EMBL/GenBank/DDBJ databases">
        <title>FDA dAtabase for Regulatory Grade micrObial Sequences (FDA-ARGOS): Supporting development and validation of Infectious Disease Dx tests.</title>
        <authorList>
            <person name="Sproer C."/>
            <person name="Gronow S."/>
            <person name="Severitt S."/>
            <person name="Schroder I."/>
            <person name="Tallon L."/>
            <person name="Sadzewicz L."/>
            <person name="Zhao X."/>
            <person name="Boylan J."/>
            <person name="Ott S."/>
            <person name="Bowen H."/>
            <person name="Vavikolanu K."/>
            <person name="Mehta A."/>
            <person name="Aluvathingal J."/>
            <person name="Nadendla S."/>
            <person name="Lowell S."/>
            <person name="Myers T."/>
            <person name="Yan Y."/>
            <person name="Sichtig H."/>
        </authorList>
    </citation>
    <scope>NUCLEOTIDE SEQUENCE [LARGE SCALE GENOMIC DNA]</scope>
    <source>
        <strain evidence="2 3">FDAARGOS_990</strain>
    </source>
</reference>
<dbReference type="GO" id="GO:0016740">
    <property type="term" value="F:transferase activity"/>
    <property type="evidence" value="ECO:0007669"/>
    <property type="project" value="UniProtKB-KW"/>
</dbReference>
<dbReference type="InterPro" id="IPR029062">
    <property type="entry name" value="Class_I_gatase-like"/>
</dbReference>
<organism evidence="2 3">
    <name type="scientific">Brevibacterium casei</name>
    <dbReference type="NCBI Taxonomy" id="33889"/>
    <lineage>
        <taxon>Bacteria</taxon>
        <taxon>Bacillati</taxon>
        <taxon>Actinomycetota</taxon>
        <taxon>Actinomycetes</taxon>
        <taxon>Micrococcales</taxon>
        <taxon>Brevibacteriaceae</taxon>
        <taxon>Brevibacterium</taxon>
    </lineage>
</organism>
<evidence type="ECO:0000313" key="2">
    <source>
        <dbReference type="EMBL" id="QQB15127.1"/>
    </source>
</evidence>
<dbReference type="PANTHER" id="PTHR42695">
    <property type="entry name" value="GLUTAMINE AMIDOTRANSFERASE YLR126C-RELATED"/>
    <property type="match status" value="1"/>
</dbReference>
<dbReference type="PANTHER" id="PTHR42695:SF5">
    <property type="entry name" value="GLUTAMINE AMIDOTRANSFERASE YLR126C-RELATED"/>
    <property type="match status" value="1"/>
</dbReference>
<name>A0A7T4DJ13_9MICO</name>
<evidence type="ECO:0000259" key="1">
    <source>
        <dbReference type="Pfam" id="PF00117"/>
    </source>
</evidence>
<accession>A0A7T4DJ13</accession>